<comment type="caution">
    <text evidence="4">The sequence shown here is derived from an EMBL/GenBank/DDBJ whole genome shotgun (WGS) entry which is preliminary data.</text>
</comment>
<evidence type="ECO:0008006" key="6">
    <source>
        <dbReference type="Google" id="ProtNLM"/>
    </source>
</evidence>
<feature type="domain" description="Aerobactin siderophore biosynthesis IucA/IucC N-terminal" evidence="2">
    <location>
        <begin position="181"/>
        <end position="421"/>
    </location>
</feature>
<dbReference type="RefSeq" id="WP_114088381.1">
    <property type="nucleotide sequence ID" value="NZ_JPWH01000007.1"/>
</dbReference>
<comment type="pathway">
    <text evidence="1">Siderophore biosynthesis.</text>
</comment>
<dbReference type="InterPro" id="IPR007310">
    <property type="entry name" value="Aerobactin_biosyn_IucA/IucC_N"/>
</dbReference>
<evidence type="ECO:0000259" key="3">
    <source>
        <dbReference type="Pfam" id="PF06276"/>
    </source>
</evidence>
<gene>
    <name evidence="4" type="ORF">TH25_11110</name>
</gene>
<reference evidence="4 5" key="1">
    <citation type="submission" date="2014-07" db="EMBL/GenBank/DDBJ databases">
        <title>Draft genome sequence of Thalassospira profundimaris S25-3-2.</title>
        <authorList>
            <person name="Lai Q."/>
            <person name="Shao Z."/>
        </authorList>
    </citation>
    <scope>NUCLEOTIDE SEQUENCE [LARGE SCALE GENOMIC DNA]</scope>
    <source>
        <strain evidence="4 5">S25-3-2</strain>
    </source>
</reference>
<sequence length="637" mass="72352">MNQNLPIHFAPNTGSSLSVVPGAFNLAQRNAMRRVIRCLFAENILDPGKLVFIGNHHAAIFPIWEQKCLLCFDDLQKSPASTFTNHGDIAVIHEDGRRHAVSTVADLIDLLLPCFDFDPADSGAENLKRDIANSIDNDVLARAFRKDWNDQLQQAIKDHHAGGLIEYLRQAYSVRDAAILLDQWGSLEGHPFYPTWKTKPNLDVQEVISLSPEFSAIVPVRLAALRRDMAHLECMAGIDNIHDWFAQNYPETWDEWCDILRADGENVENWLPLPIHAWHMENHVKSHFRAEIEDGILRLAGPDIATRPSMSFRTMLPVEGESTPFIKLPVAIWLTSEMRTLQAKSIHMGPRFSTVIRQILADENGFDKTLEMFTEDVGIHYKHAERQDDAEGKHLSVIFRTTNGKLDRKDNLLPVTVASLLTRAPSGDRPLIAELIDGPSGMAKPADVVAFFRDYAKVVILPVIRMYMLYGVTLEAHQQNTSILFDPAGKPVRMLIRDFGDGRAYRPLLNERGYDLKSYYYKGILPTIFDDDIEPVRSFVIDACFVCHLHEVAQVLTRHYGLVDDVLWRVMAQETKGAFDALRDRIADADFWQQEKDQFLEQGWSTRSVLRMHLQKYADYRIQHQLPNPMASGADNA</sequence>
<dbReference type="Pfam" id="PF06276">
    <property type="entry name" value="FhuF"/>
    <property type="match status" value="1"/>
</dbReference>
<dbReference type="EMBL" id="JPWH01000007">
    <property type="protein sequence ID" value="RCK50815.1"/>
    <property type="molecule type" value="Genomic_DNA"/>
</dbReference>
<dbReference type="OrthoDB" id="495728at2"/>
<evidence type="ECO:0000313" key="5">
    <source>
        <dbReference type="Proteomes" id="UP000252517"/>
    </source>
</evidence>
<proteinExistence type="predicted"/>
<protein>
    <recommendedName>
        <fullName evidence="6">IucA/IucC family siderophore biosynthesis protein</fullName>
    </recommendedName>
</protein>
<dbReference type="AlphaFoldDB" id="A0A367XAX8"/>
<dbReference type="Pfam" id="PF04183">
    <property type="entry name" value="IucA_IucC"/>
    <property type="match status" value="1"/>
</dbReference>
<accession>A0A367XAX8</accession>
<dbReference type="GO" id="GO:0019290">
    <property type="term" value="P:siderophore biosynthetic process"/>
    <property type="evidence" value="ECO:0007669"/>
    <property type="project" value="InterPro"/>
</dbReference>
<evidence type="ECO:0000259" key="2">
    <source>
        <dbReference type="Pfam" id="PF04183"/>
    </source>
</evidence>
<evidence type="ECO:0000256" key="1">
    <source>
        <dbReference type="ARBA" id="ARBA00004924"/>
    </source>
</evidence>
<dbReference type="GO" id="GO:0016881">
    <property type="term" value="F:acid-amino acid ligase activity"/>
    <property type="evidence" value="ECO:0007669"/>
    <property type="project" value="UniProtKB-ARBA"/>
</dbReference>
<dbReference type="InterPro" id="IPR022770">
    <property type="entry name" value="IucA/IucC-like_C"/>
</dbReference>
<dbReference type="PANTHER" id="PTHR34384:SF6">
    <property type="entry name" value="STAPHYLOFERRIN B SYNTHASE"/>
    <property type="match status" value="1"/>
</dbReference>
<organism evidence="4 5">
    <name type="scientific">Thalassospira profundimaris</name>
    <dbReference type="NCBI Taxonomy" id="502049"/>
    <lineage>
        <taxon>Bacteria</taxon>
        <taxon>Pseudomonadati</taxon>
        <taxon>Pseudomonadota</taxon>
        <taxon>Alphaproteobacteria</taxon>
        <taxon>Rhodospirillales</taxon>
        <taxon>Thalassospiraceae</taxon>
        <taxon>Thalassospira</taxon>
    </lineage>
</organism>
<dbReference type="Gene3D" id="1.10.510.40">
    <property type="match status" value="1"/>
</dbReference>
<evidence type="ECO:0000313" key="4">
    <source>
        <dbReference type="EMBL" id="RCK50815.1"/>
    </source>
</evidence>
<dbReference type="Proteomes" id="UP000252517">
    <property type="component" value="Unassembled WGS sequence"/>
</dbReference>
<name>A0A367XAX8_9PROT</name>
<dbReference type="PANTHER" id="PTHR34384">
    <property type="entry name" value="L-2,3-DIAMINOPROPANOATE--CITRATE LIGASE"/>
    <property type="match status" value="1"/>
</dbReference>
<dbReference type="InterPro" id="IPR037455">
    <property type="entry name" value="LucA/IucC-like"/>
</dbReference>
<feature type="domain" description="Aerobactin siderophore biosynthesis IucA/IucC-like C-terminal" evidence="3">
    <location>
        <begin position="450"/>
        <end position="621"/>
    </location>
</feature>